<organism evidence="1 2">
    <name type="scientific">Thiovibrio frasassiensis</name>
    <dbReference type="NCBI Taxonomy" id="2984131"/>
    <lineage>
        <taxon>Bacteria</taxon>
        <taxon>Pseudomonadati</taxon>
        <taxon>Thermodesulfobacteriota</taxon>
        <taxon>Desulfobulbia</taxon>
        <taxon>Desulfobulbales</taxon>
        <taxon>Thiovibrionaceae</taxon>
        <taxon>Thiovibrio</taxon>
    </lineage>
</organism>
<dbReference type="AlphaFoldDB" id="A0A9X4MIA1"/>
<name>A0A9X4MIA1_9BACT</name>
<sequence length="42" mass="4688">MKTQKEIISYRRRCNLIGQGTGLSHYILLAPTAETKPEANGK</sequence>
<protein>
    <submittedName>
        <fullName evidence="1">Uncharacterized protein</fullName>
    </submittedName>
</protein>
<proteinExistence type="predicted"/>
<comment type="caution">
    <text evidence="1">The sequence shown here is derived from an EMBL/GenBank/DDBJ whole genome shotgun (WGS) entry which is preliminary data.</text>
</comment>
<accession>A0A9X4MIA1</accession>
<reference evidence="1" key="1">
    <citation type="journal article" date="2022" name="bioRxiv">
        <title>Thiovibrio frasassiensisgen. nov., sp. nov., an autotrophic, elemental sulfur disproportionating bacterium isolated from sulfidic karst sediment, and proposal of Thiovibrionaceae fam. nov.</title>
        <authorList>
            <person name="Aronson H."/>
            <person name="Thomas C."/>
            <person name="Bhattacharyya M."/>
            <person name="Eckstein S."/>
            <person name="Jensen S."/>
            <person name="Barco R."/>
            <person name="Macalady J."/>
            <person name="Amend J."/>
        </authorList>
    </citation>
    <scope>NUCLEOTIDE SEQUENCE</scope>
    <source>
        <strain evidence="1">RS19-109</strain>
    </source>
</reference>
<evidence type="ECO:0000313" key="1">
    <source>
        <dbReference type="EMBL" id="MDG4476380.1"/>
    </source>
</evidence>
<dbReference type="EMBL" id="JAPHEH010000001">
    <property type="protein sequence ID" value="MDG4476380.1"/>
    <property type="molecule type" value="Genomic_DNA"/>
</dbReference>
<dbReference type="Proteomes" id="UP001154240">
    <property type="component" value="Unassembled WGS sequence"/>
</dbReference>
<gene>
    <name evidence="1" type="ORF">OLX77_09440</name>
</gene>
<dbReference type="RefSeq" id="WP_307633348.1">
    <property type="nucleotide sequence ID" value="NZ_JAPHEH010000001.1"/>
</dbReference>
<keyword evidence="2" id="KW-1185">Reference proteome</keyword>
<reference evidence="1" key="2">
    <citation type="submission" date="2022-10" db="EMBL/GenBank/DDBJ databases">
        <authorList>
            <person name="Aronson H.S."/>
        </authorList>
    </citation>
    <scope>NUCLEOTIDE SEQUENCE</scope>
    <source>
        <strain evidence="1">RS19-109</strain>
    </source>
</reference>
<evidence type="ECO:0000313" key="2">
    <source>
        <dbReference type="Proteomes" id="UP001154240"/>
    </source>
</evidence>